<dbReference type="GO" id="GO:0000932">
    <property type="term" value="C:P-body"/>
    <property type="evidence" value="ECO:0007669"/>
    <property type="project" value="UniProtKB-UniRule"/>
</dbReference>
<dbReference type="Pfam" id="PF04065">
    <property type="entry name" value="Not3"/>
    <property type="match status" value="1"/>
</dbReference>
<dbReference type="InterPro" id="IPR012270">
    <property type="entry name" value="CCR4-NOT_su3/5"/>
</dbReference>
<name>A0A8J4FAK7_9CHLO</name>
<feature type="region of interest" description="Disordered" evidence="12">
    <location>
        <begin position="101"/>
        <end position="126"/>
    </location>
</feature>
<feature type="compositionally biased region" description="Polar residues" evidence="12">
    <location>
        <begin position="388"/>
        <end position="400"/>
    </location>
</feature>
<evidence type="ECO:0000256" key="6">
    <source>
        <dbReference type="ARBA" id="ARBA00022553"/>
    </source>
</evidence>
<feature type="region of interest" description="Disordered" evidence="12">
    <location>
        <begin position="557"/>
        <end position="582"/>
    </location>
</feature>
<dbReference type="AlphaFoldDB" id="A0A8J4FAK7"/>
<keyword evidence="7 10" id="KW-0805">Transcription regulation</keyword>
<dbReference type="Gene3D" id="2.30.30.1020">
    <property type="entry name" value="CCR4-NOT complex subunit 2/3/5, C-terminal domain"/>
    <property type="match status" value="1"/>
</dbReference>
<dbReference type="PIRSF" id="PIRSF005290">
    <property type="entry name" value="NOT_su_3_5"/>
    <property type="match status" value="1"/>
</dbReference>
<evidence type="ECO:0000256" key="3">
    <source>
        <dbReference type="ARBA" id="ARBA00007682"/>
    </source>
</evidence>
<evidence type="ECO:0000256" key="4">
    <source>
        <dbReference type="ARBA" id="ARBA00022490"/>
    </source>
</evidence>
<dbReference type="GO" id="GO:0030015">
    <property type="term" value="C:CCR4-NOT core complex"/>
    <property type="evidence" value="ECO:0007669"/>
    <property type="project" value="UniProtKB-UniRule"/>
</dbReference>
<keyword evidence="16" id="KW-1185">Reference proteome</keyword>
<keyword evidence="4 10" id="KW-0963">Cytoplasm</keyword>
<feature type="compositionally biased region" description="Low complexity" evidence="12">
    <location>
        <begin position="557"/>
        <end position="570"/>
    </location>
</feature>
<dbReference type="Pfam" id="PF04153">
    <property type="entry name" value="NOT2_3_5_C"/>
    <property type="match status" value="1"/>
</dbReference>
<dbReference type="InterPro" id="IPR038635">
    <property type="entry name" value="CCR4-NOT_su2/3/5_C_sf"/>
</dbReference>
<dbReference type="PANTHER" id="PTHR23326">
    <property type="entry name" value="CCR4 NOT-RELATED"/>
    <property type="match status" value="1"/>
</dbReference>
<evidence type="ECO:0008006" key="17">
    <source>
        <dbReference type="Google" id="ProtNLM"/>
    </source>
</evidence>
<evidence type="ECO:0000256" key="9">
    <source>
        <dbReference type="ARBA" id="ARBA00023242"/>
    </source>
</evidence>
<comment type="caution">
    <text evidence="15">The sequence shown here is derived from an EMBL/GenBank/DDBJ whole genome shotgun (WGS) entry which is preliminary data.</text>
</comment>
<organism evidence="15 16">
    <name type="scientific">Volvox africanus</name>
    <dbReference type="NCBI Taxonomy" id="51714"/>
    <lineage>
        <taxon>Eukaryota</taxon>
        <taxon>Viridiplantae</taxon>
        <taxon>Chlorophyta</taxon>
        <taxon>core chlorophytes</taxon>
        <taxon>Chlorophyceae</taxon>
        <taxon>CS clade</taxon>
        <taxon>Chlamydomonadales</taxon>
        <taxon>Volvocaceae</taxon>
        <taxon>Volvox</taxon>
    </lineage>
</organism>
<dbReference type="Proteomes" id="UP000747399">
    <property type="component" value="Unassembled WGS sequence"/>
</dbReference>
<protein>
    <recommendedName>
        <fullName evidence="17">CCR4-NOT transcription complex subunit 3</fullName>
    </recommendedName>
</protein>
<keyword evidence="8 10" id="KW-0804">Transcription</keyword>
<comment type="subcellular location">
    <subcellularLocation>
        <location evidence="2 10">Cytoplasm</location>
    </subcellularLocation>
    <subcellularLocation>
        <location evidence="1 10">Nucleus</location>
    </subcellularLocation>
</comment>
<gene>
    <name evidence="15" type="ORF">Vafri_17319</name>
</gene>
<keyword evidence="6" id="KW-0597">Phosphoprotein</keyword>
<feature type="coiled-coil region" evidence="11">
    <location>
        <begin position="134"/>
        <end position="185"/>
    </location>
</feature>
<evidence type="ECO:0000256" key="11">
    <source>
        <dbReference type="SAM" id="Coils"/>
    </source>
</evidence>
<feature type="compositionally biased region" description="Basic and acidic residues" evidence="12">
    <location>
        <begin position="114"/>
        <end position="126"/>
    </location>
</feature>
<dbReference type="GO" id="GO:0005634">
    <property type="term" value="C:nucleus"/>
    <property type="evidence" value="ECO:0007669"/>
    <property type="project" value="UniProtKB-SubCell"/>
</dbReference>
<dbReference type="InterPro" id="IPR007282">
    <property type="entry name" value="NOT2/3/5_C"/>
</dbReference>
<keyword evidence="5 10" id="KW-0678">Repressor</keyword>
<feature type="compositionally biased region" description="Pro residues" evidence="12">
    <location>
        <begin position="343"/>
        <end position="360"/>
    </location>
</feature>
<feature type="compositionally biased region" description="Gly residues" evidence="12">
    <location>
        <begin position="571"/>
        <end position="582"/>
    </location>
</feature>
<evidence type="ECO:0000256" key="12">
    <source>
        <dbReference type="SAM" id="MobiDB-lite"/>
    </source>
</evidence>
<evidence type="ECO:0000256" key="10">
    <source>
        <dbReference type="PIRNR" id="PIRNR005290"/>
    </source>
</evidence>
<feature type="coiled-coil region" evidence="11">
    <location>
        <begin position="36"/>
        <end position="67"/>
    </location>
</feature>
<feature type="compositionally biased region" description="Basic and acidic residues" evidence="12">
    <location>
        <begin position="256"/>
        <end position="271"/>
    </location>
</feature>
<dbReference type="EMBL" id="BNCO01000056">
    <property type="protein sequence ID" value="GIL63193.1"/>
    <property type="molecule type" value="Genomic_DNA"/>
</dbReference>
<evidence type="ECO:0000259" key="13">
    <source>
        <dbReference type="Pfam" id="PF04065"/>
    </source>
</evidence>
<dbReference type="InterPro" id="IPR040168">
    <property type="entry name" value="Not2/3/5"/>
</dbReference>
<sequence length="832" mass="86764">MAAERKLKAEIDRTLKKVQEGQEIFDDIWNQYSAHKQAHDQENQNQREKLEGELKKEIKKLQRLREQIKGWIAGADIKDKQPLIDARKSIERDMERFKACEKEAKAKGNAAGGADRDPKQRAKDEARDWINTVVDQLTEKVETMEAEMEELQVTVKKRQKPPARLTSLEETVGRHKDHIDRLEKVLRCIDNETIQPDELSDLKEDVDLYLNTEDGEDNGMDLSNVEDLYGMFQDRLDAVDNAAPAAPLHSVKHGKGGREKEVEEAREKERERERAAAAAAKAQLIAQGNTNLKLHDDDDVRKPLATATSVGVPAAGAAAAVGVAAAAKPTTPAPTAPGATPGLPLPVSPLAAPQPAPGPPSARQTAPSTPAKEPDSGTVTPRTAMPTAATSPGISPSETASPLPPRQLGGGAGAVGTPHAGVPGLGVTRAPVPPPPPPGIVITVDGPGGVVLSMGPSRTALPGAPAANGVAGTADGGMPRWLAVAAASGAQGTGAQGAEDVASTQNGPGTGPGPVPGSAAAAPSAASSFAPAGLGPVAPSGATDGGAGPLASAAATAVAAAGRQPTDRGPTTGGPAGPSGLMGGPLDNITARIASVALGGGAGAVAGAGPGSTTAGAGGMGPGVLGLPPQPGTGAAAAVGSGAAAATMLPGDLQPVVPAYSVAAAKQILEACYARGVMPQLSDTEWKHTRPRHPVAVPPSYPKAPPEVVDNPALFRKMDPECLFFAFYFQPNTYQQFLAAHELKRQSWRFHRHHNAWFQRFTEPAVTSEEFEQGAYVYFDYNIVHDDMQTGWCYRRKENFTFRYDALEDELRVANLTPQQTVAMAMAQVQGL</sequence>
<evidence type="ECO:0000313" key="16">
    <source>
        <dbReference type="Proteomes" id="UP000747399"/>
    </source>
</evidence>
<feature type="domain" description="NOT2/NOT3/NOT5 C-terminal" evidence="14">
    <location>
        <begin position="686"/>
        <end position="807"/>
    </location>
</feature>
<evidence type="ECO:0000256" key="7">
    <source>
        <dbReference type="ARBA" id="ARBA00023015"/>
    </source>
</evidence>
<comment type="similarity">
    <text evidence="3 10">Belongs to the CNOT2/3/5 family.</text>
</comment>
<feature type="region of interest" description="Disordered" evidence="12">
    <location>
        <begin position="247"/>
        <end position="271"/>
    </location>
</feature>
<dbReference type="InterPro" id="IPR007207">
    <property type="entry name" value="Not_N"/>
</dbReference>
<keyword evidence="11" id="KW-0175">Coiled coil</keyword>
<accession>A0A8J4FAK7</accession>
<evidence type="ECO:0000256" key="1">
    <source>
        <dbReference type="ARBA" id="ARBA00004123"/>
    </source>
</evidence>
<evidence type="ECO:0000313" key="15">
    <source>
        <dbReference type="EMBL" id="GIL63193.1"/>
    </source>
</evidence>
<feature type="domain" description="CCR4-Not complex component Not N-terminal" evidence="13">
    <location>
        <begin position="4"/>
        <end position="231"/>
    </location>
</feature>
<proteinExistence type="inferred from homology"/>
<keyword evidence="9 10" id="KW-0539">Nucleus</keyword>
<reference evidence="15" key="1">
    <citation type="journal article" date="2021" name="Proc. Natl. Acad. Sci. U.S.A.">
        <title>Three genomes in the algal genus Volvox reveal the fate of a haploid sex-determining region after a transition to homothallism.</title>
        <authorList>
            <person name="Yamamoto K."/>
            <person name="Hamaji T."/>
            <person name="Kawai-Toyooka H."/>
            <person name="Matsuzaki R."/>
            <person name="Takahashi F."/>
            <person name="Nishimura Y."/>
            <person name="Kawachi M."/>
            <person name="Noguchi H."/>
            <person name="Minakuchi Y."/>
            <person name="Umen J.G."/>
            <person name="Toyoda A."/>
            <person name="Nozaki H."/>
        </authorList>
    </citation>
    <scope>NUCLEOTIDE SEQUENCE</scope>
    <source>
        <strain evidence="15">NIES-3780</strain>
    </source>
</reference>
<dbReference type="GO" id="GO:0006355">
    <property type="term" value="P:regulation of DNA-templated transcription"/>
    <property type="evidence" value="ECO:0007669"/>
    <property type="project" value="InterPro"/>
</dbReference>
<evidence type="ECO:0000256" key="2">
    <source>
        <dbReference type="ARBA" id="ARBA00004496"/>
    </source>
</evidence>
<evidence type="ECO:0000256" key="5">
    <source>
        <dbReference type="ARBA" id="ARBA00022491"/>
    </source>
</evidence>
<feature type="region of interest" description="Disordered" evidence="12">
    <location>
        <begin position="494"/>
        <end position="523"/>
    </location>
</feature>
<evidence type="ECO:0000256" key="8">
    <source>
        <dbReference type="ARBA" id="ARBA00023163"/>
    </source>
</evidence>
<evidence type="ECO:0000259" key="14">
    <source>
        <dbReference type="Pfam" id="PF04153"/>
    </source>
</evidence>
<feature type="region of interest" description="Disordered" evidence="12">
    <location>
        <begin position="328"/>
        <end position="434"/>
    </location>
</feature>